<feature type="transmembrane region" description="Helical" evidence="1">
    <location>
        <begin position="63"/>
        <end position="80"/>
    </location>
</feature>
<evidence type="ECO:0000313" key="2">
    <source>
        <dbReference type="EMBL" id="EIM79999.1"/>
    </source>
</evidence>
<dbReference type="RefSeq" id="XP_007310983.1">
    <property type="nucleotide sequence ID" value="XM_007310921.1"/>
</dbReference>
<keyword evidence="1" id="KW-0812">Transmembrane</keyword>
<dbReference type="GeneID" id="18802272"/>
<dbReference type="KEGG" id="shs:STEHIDRAFT_163252"/>
<dbReference type="OrthoDB" id="9451547at2759"/>
<dbReference type="PANTHER" id="PTHR35043:SF9">
    <property type="match status" value="1"/>
</dbReference>
<sequence>MWLNPSNATTPVGWIPEPSFRGTFSILSGCVATLLICVLSALHLDVPEKDFSPWSQRLRKAKWVLVGMFAPSFLTTAAFAEYRVAASLMSEAKRLMSVKHPRGRFDLEIEPHPNIPEGGMTSRHPWTLVHAFYASTGGFVVDFSDHSIPNFRALTPMGIVHLMEHNPGSIPNLSVVDILDKSKTNSLSKVMALVQILWFCAQCIARLTQNLPISLLELNTFVHGVFAVVTCALWWHKPSDVAVPTVIQVQPEQFVKDNKPLDGSSRSRTHMPVLFLDPWSRGDEFAHEDEVAAGLTGVLAVFYGAIHVAA</sequence>
<evidence type="ECO:0000256" key="1">
    <source>
        <dbReference type="SAM" id="Phobius"/>
    </source>
</evidence>
<feature type="transmembrane region" description="Helical" evidence="1">
    <location>
        <begin position="20"/>
        <end position="42"/>
    </location>
</feature>
<dbReference type="EMBL" id="JH687400">
    <property type="protein sequence ID" value="EIM79999.1"/>
    <property type="molecule type" value="Genomic_DNA"/>
</dbReference>
<name>R7RXB9_STEHR</name>
<dbReference type="OMA" id="PSCHITC"/>
<keyword evidence="3" id="KW-1185">Reference proteome</keyword>
<dbReference type="AlphaFoldDB" id="R7RXB9"/>
<proteinExistence type="predicted"/>
<gene>
    <name evidence="2" type="ORF">STEHIDRAFT_163252</name>
</gene>
<keyword evidence="1" id="KW-1133">Transmembrane helix</keyword>
<dbReference type="PANTHER" id="PTHR35043">
    <property type="entry name" value="TRANSCRIPTION FACTOR DOMAIN-CONTAINING PROTEIN"/>
    <property type="match status" value="1"/>
</dbReference>
<organism evidence="2 3">
    <name type="scientific">Stereum hirsutum (strain FP-91666)</name>
    <name type="common">White-rot fungus</name>
    <dbReference type="NCBI Taxonomy" id="721885"/>
    <lineage>
        <taxon>Eukaryota</taxon>
        <taxon>Fungi</taxon>
        <taxon>Dikarya</taxon>
        <taxon>Basidiomycota</taxon>
        <taxon>Agaricomycotina</taxon>
        <taxon>Agaricomycetes</taxon>
        <taxon>Russulales</taxon>
        <taxon>Stereaceae</taxon>
        <taxon>Stereum</taxon>
    </lineage>
</organism>
<dbReference type="eggNOG" id="ENOG502SI8N">
    <property type="taxonomic scope" value="Eukaryota"/>
</dbReference>
<protein>
    <submittedName>
        <fullName evidence="2">Uncharacterized protein</fullName>
    </submittedName>
</protein>
<dbReference type="Proteomes" id="UP000053927">
    <property type="component" value="Unassembled WGS sequence"/>
</dbReference>
<evidence type="ECO:0000313" key="3">
    <source>
        <dbReference type="Proteomes" id="UP000053927"/>
    </source>
</evidence>
<accession>R7RXB9</accession>
<keyword evidence="1" id="KW-0472">Membrane</keyword>
<reference evidence="3" key="1">
    <citation type="journal article" date="2012" name="Science">
        <title>The Paleozoic origin of enzymatic lignin decomposition reconstructed from 31 fungal genomes.</title>
        <authorList>
            <person name="Floudas D."/>
            <person name="Binder M."/>
            <person name="Riley R."/>
            <person name="Barry K."/>
            <person name="Blanchette R.A."/>
            <person name="Henrissat B."/>
            <person name="Martinez A.T."/>
            <person name="Otillar R."/>
            <person name="Spatafora J.W."/>
            <person name="Yadav J.S."/>
            <person name="Aerts A."/>
            <person name="Benoit I."/>
            <person name="Boyd A."/>
            <person name="Carlson A."/>
            <person name="Copeland A."/>
            <person name="Coutinho P.M."/>
            <person name="de Vries R.P."/>
            <person name="Ferreira P."/>
            <person name="Findley K."/>
            <person name="Foster B."/>
            <person name="Gaskell J."/>
            <person name="Glotzer D."/>
            <person name="Gorecki P."/>
            <person name="Heitman J."/>
            <person name="Hesse C."/>
            <person name="Hori C."/>
            <person name="Igarashi K."/>
            <person name="Jurgens J.A."/>
            <person name="Kallen N."/>
            <person name="Kersten P."/>
            <person name="Kohler A."/>
            <person name="Kuees U."/>
            <person name="Kumar T.K.A."/>
            <person name="Kuo A."/>
            <person name="LaButti K."/>
            <person name="Larrondo L.F."/>
            <person name="Lindquist E."/>
            <person name="Ling A."/>
            <person name="Lombard V."/>
            <person name="Lucas S."/>
            <person name="Lundell T."/>
            <person name="Martin R."/>
            <person name="McLaughlin D.J."/>
            <person name="Morgenstern I."/>
            <person name="Morin E."/>
            <person name="Murat C."/>
            <person name="Nagy L.G."/>
            <person name="Nolan M."/>
            <person name="Ohm R.A."/>
            <person name="Patyshakuliyeva A."/>
            <person name="Rokas A."/>
            <person name="Ruiz-Duenas F.J."/>
            <person name="Sabat G."/>
            <person name="Salamov A."/>
            <person name="Samejima M."/>
            <person name="Schmutz J."/>
            <person name="Slot J.C."/>
            <person name="St John F."/>
            <person name="Stenlid J."/>
            <person name="Sun H."/>
            <person name="Sun S."/>
            <person name="Syed K."/>
            <person name="Tsang A."/>
            <person name="Wiebenga A."/>
            <person name="Young D."/>
            <person name="Pisabarro A."/>
            <person name="Eastwood D.C."/>
            <person name="Martin F."/>
            <person name="Cullen D."/>
            <person name="Grigoriev I.V."/>
            <person name="Hibbett D.S."/>
        </authorList>
    </citation>
    <scope>NUCLEOTIDE SEQUENCE [LARGE SCALE GENOMIC DNA]</scope>
    <source>
        <strain evidence="3">FP-91666</strain>
    </source>
</reference>